<dbReference type="InterPro" id="IPR024083">
    <property type="entry name" value="Fumarase/histidase_N"/>
</dbReference>
<evidence type="ECO:0000313" key="11">
    <source>
        <dbReference type="Proteomes" id="UP000018851"/>
    </source>
</evidence>
<dbReference type="STRING" id="1123269.NX02_27280"/>
<dbReference type="PRINTS" id="PR00145">
    <property type="entry name" value="ARGSUCLYASE"/>
</dbReference>
<dbReference type="InterPro" id="IPR009049">
    <property type="entry name" value="Argininosuccinate_lyase"/>
</dbReference>
<dbReference type="CDD" id="cd01359">
    <property type="entry name" value="Argininosuccinate_lyase"/>
    <property type="match status" value="1"/>
</dbReference>
<dbReference type="InterPro" id="IPR000362">
    <property type="entry name" value="Fumarate_lyase_fam"/>
</dbReference>
<dbReference type="EC" id="4.3.2.1" evidence="3 7"/>
<evidence type="ECO:0000256" key="5">
    <source>
        <dbReference type="ARBA" id="ARBA00022605"/>
    </source>
</evidence>
<dbReference type="PANTHER" id="PTHR43814">
    <property type="entry name" value="ARGININOSUCCINATE LYASE"/>
    <property type="match status" value="1"/>
</dbReference>
<dbReference type="EMBL" id="CP006644">
    <property type="protein sequence ID" value="AHE57042.1"/>
    <property type="molecule type" value="Genomic_DNA"/>
</dbReference>
<dbReference type="PATRIC" id="fig|1123269.5.peg.5354"/>
<evidence type="ECO:0000256" key="4">
    <source>
        <dbReference type="ARBA" id="ARBA00022571"/>
    </source>
</evidence>
<protein>
    <recommendedName>
        <fullName evidence="3 7">Argininosuccinate lyase</fullName>
        <shortName evidence="7">ASAL</shortName>
        <ecNumber evidence="3 7">4.3.2.1</ecNumber>
    </recommendedName>
    <alternativeName>
        <fullName evidence="7">Arginosuccinase</fullName>
    </alternativeName>
</protein>
<proteinExistence type="inferred from homology"/>
<keyword evidence="6 7" id="KW-0456">Lyase</keyword>
<feature type="domain" description="Argininosuccinate lyase C-terminal" evidence="9">
    <location>
        <begin position="361"/>
        <end position="430"/>
    </location>
</feature>
<gene>
    <name evidence="7" type="primary">argH</name>
    <name evidence="10" type="ORF">NX02_27280</name>
</gene>
<dbReference type="UniPathway" id="UPA00068">
    <property type="reaction ID" value="UER00114"/>
</dbReference>
<dbReference type="HOGENOM" id="CLU_027272_2_3_5"/>
<dbReference type="NCBIfam" id="TIGR00838">
    <property type="entry name" value="argH"/>
    <property type="match status" value="1"/>
</dbReference>
<dbReference type="InterPro" id="IPR022761">
    <property type="entry name" value="Fumarate_lyase_N"/>
</dbReference>
<dbReference type="RefSeq" id="WP_025295140.1">
    <property type="nucleotide sequence ID" value="NZ_CP006644.1"/>
</dbReference>
<evidence type="ECO:0000313" key="10">
    <source>
        <dbReference type="EMBL" id="AHE57042.1"/>
    </source>
</evidence>
<evidence type="ECO:0000256" key="6">
    <source>
        <dbReference type="ARBA" id="ARBA00023239"/>
    </source>
</evidence>
<dbReference type="FunFam" id="1.20.200.10:FF:000015">
    <property type="entry name" value="argininosuccinate lyase isoform X2"/>
    <property type="match status" value="1"/>
</dbReference>
<evidence type="ECO:0000256" key="3">
    <source>
        <dbReference type="ARBA" id="ARBA00012338"/>
    </source>
</evidence>
<dbReference type="Gene3D" id="1.20.200.10">
    <property type="entry name" value="Fumarase/aspartase (Central domain)"/>
    <property type="match status" value="1"/>
</dbReference>
<name>W0AKH3_9SPHN</name>
<dbReference type="InterPro" id="IPR020557">
    <property type="entry name" value="Fumarate_lyase_CS"/>
</dbReference>
<evidence type="ECO:0000256" key="1">
    <source>
        <dbReference type="ARBA" id="ARBA00000985"/>
    </source>
</evidence>
<comment type="subcellular location">
    <subcellularLocation>
        <location evidence="7">Cytoplasm</location>
    </subcellularLocation>
</comment>
<evidence type="ECO:0000259" key="9">
    <source>
        <dbReference type="Pfam" id="PF14698"/>
    </source>
</evidence>
<dbReference type="HAMAP" id="MF_00006">
    <property type="entry name" value="Arg_succ_lyase"/>
    <property type="match status" value="1"/>
</dbReference>
<keyword evidence="5 7" id="KW-0028">Amino-acid biosynthesis</keyword>
<dbReference type="FunFam" id="1.10.40.30:FF:000001">
    <property type="entry name" value="Argininosuccinate lyase"/>
    <property type="match status" value="1"/>
</dbReference>
<comment type="similarity">
    <text evidence="7">Belongs to the lyase 1 family. Argininosuccinate lyase subfamily.</text>
</comment>
<dbReference type="eggNOG" id="COG0165">
    <property type="taxonomic scope" value="Bacteria"/>
</dbReference>
<dbReference type="Gene3D" id="1.10.40.30">
    <property type="entry name" value="Fumarase/aspartase (C-terminal domain)"/>
    <property type="match status" value="1"/>
</dbReference>
<dbReference type="Proteomes" id="UP000018851">
    <property type="component" value="Chromosome"/>
</dbReference>
<evidence type="ECO:0000256" key="2">
    <source>
        <dbReference type="ARBA" id="ARBA00004941"/>
    </source>
</evidence>
<dbReference type="PRINTS" id="PR00149">
    <property type="entry name" value="FUMRATELYASE"/>
</dbReference>
<dbReference type="KEGG" id="ssan:NX02_27280"/>
<dbReference type="InterPro" id="IPR008948">
    <property type="entry name" value="L-Aspartase-like"/>
</dbReference>
<dbReference type="GO" id="GO:0005829">
    <property type="term" value="C:cytosol"/>
    <property type="evidence" value="ECO:0007669"/>
    <property type="project" value="TreeGrafter"/>
</dbReference>
<evidence type="ECO:0000256" key="7">
    <source>
        <dbReference type="HAMAP-Rule" id="MF_00006"/>
    </source>
</evidence>
<dbReference type="GO" id="GO:0004056">
    <property type="term" value="F:argininosuccinate lyase activity"/>
    <property type="evidence" value="ECO:0007669"/>
    <property type="project" value="UniProtKB-UniRule"/>
</dbReference>
<comment type="pathway">
    <text evidence="2 7">Amino-acid biosynthesis; L-arginine biosynthesis; L-arginine from L-ornithine and carbamoyl phosphate: step 3/3.</text>
</comment>
<evidence type="ECO:0000259" key="8">
    <source>
        <dbReference type="Pfam" id="PF00206"/>
    </source>
</evidence>
<sequence>MWGGRFAEGPASVMREINASIPFDKRMWQQDIAGSKAHVAMLGAQGIVAADDAQAIGAGLDRIADDYAANGVPVDLALEDIHMATEARLADLIGPTAGRLHTARSRNDQVATDFRLWVRDAVDMVGSGLKGLQAALLARAEEHAASVIPGFTHLQVAQPVTLGHHLMAYFEMIARDRSRFADARARMNLCPLGSAALAGTGYPIDRHATAAALGFDGPTRNSLDSVSDRDFALDYLMAATQCALHLSRLAEEVIIWASQPFGFVKLSDAWSTGSSIMPQKRNPDAAELVRGHAGRIMGCMTALSVTMKGLPLAYSKDMQDDKPPVFEAHDLLGLSIAAMTGMVETLRFDTDRMRIAAMAGFSTATDLADWLVRDAGLPFREAHHVTGRIVKRAEEKGIGLADLSLDELKAIDERIDERLYALLTVDASVASRASFGGTAPDQVRARIAEAKAALD</sequence>
<reference evidence="10 11" key="1">
    <citation type="submission" date="2013-07" db="EMBL/GenBank/DDBJ databases">
        <title>Completed genome of Sphingomonas sanxanigenens NX02.</title>
        <authorList>
            <person name="Ma T."/>
            <person name="Huang H."/>
            <person name="Wu M."/>
            <person name="Li X."/>
            <person name="Li G."/>
        </authorList>
    </citation>
    <scope>NUCLEOTIDE SEQUENCE [LARGE SCALE GENOMIC DNA]</scope>
    <source>
        <strain evidence="10 11">NX02</strain>
    </source>
</reference>
<dbReference type="InterPro" id="IPR029419">
    <property type="entry name" value="Arg_succ_lyase_C"/>
</dbReference>
<organism evidence="10 11">
    <name type="scientific">Sphingomonas sanxanigenens DSM 19645 = NX02</name>
    <dbReference type="NCBI Taxonomy" id="1123269"/>
    <lineage>
        <taxon>Bacteria</taxon>
        <taxon>Pseudomonadati</taxon>
        <taxon>Pseudomonadota</taxon>
        <taxon>Alphaproteobacteria</taxon>
        <taxon>Sphingomonadales</taxon>
        <taxon>Sphingomonadaceae</taxon>
        <taxon>Sphingomonas</taxon>
    </lineage>
</organism>
<dbReference type="PROSITE" id="PS00163">
    <property type="entry name" value="FUMARATE_LYASES"/>
    <property type="match status" value="1"/>
</dbReference>
<dbReference type="FunFam" id="1.10.275.10:FF:000002">
    <property type="entry name" value="Argininosuccinate lyase"/>
    <property type="match status" value="1"/>
</dbReference>
<dbReference type="OrthoDB" id="9769623at2"/>
<feature type="domain" description="Fumarate lyase N-terminal" evidence="8">
    <location>
        <begin position="11"/>
        <end position="298"/>
    </location>
</feature>
<keyword evidence="11" id="KW-1185">Reference proteome</keyword>
<dbReference type="SUPFAM" id="SSF48557">
    <property type="entry name" value="L-aspartase-like"/>
    <property type="match status" value="1"/>
</dbReference>
<dbReference type="Gene3D" id="1.10.275.10">
    <property type="entry name" value="Fumarase/aspartase (N-terminal domain)"/>
    <property type="match status" value="1"/>
</dbReference>
<dbReference type="GO" id="GO:0042450">
    <property type="term" value="P:L-arginine biosynthetic process via ornithine"/>
    <property type="evidence" value="ECO:0007669"/>
    <property type="project" value="UniProtKB-UniRule"/>
</dbReference>
<dbReference type="Pfam" id="PF00206">
    <property type="entry name" value="Lyase_1"/>
    <property type="match status" value="1"/>
</dbReference>
<dbReference type="AlphaFoldDB" id="W0AKH3"/>
<accession>W0AKH3</accession>
<keyword evidence="4 7" id="KW-0055">Arginine biosynthesis</keyword>
<comment type="catalytic activity">
    <reaction evidence="1 7">
        <text>2-(N(omega)-L-arginino)succinate = fumarate + L-arginine</text>
        <dbReference type="Rhea" id="RHEA:24020"/>
        <dbReference type="ChEBI" id="CHEBI:29806"/>
        <dbReference type="ChEBI" id="CHEBI:32682"/>
        <dbReference type="ChEBI" id="CHEBI:57472"/>
        <dbReference type="EC" id="4.3.2.1"/>
    </reaction>
</comment>
<keyword evidence="7" id="KW-0963">Cytoplasm</keyword>
<dbReference type="Pfam" id="PF14698">
    <property type="entry name" value="ASL_C2"/>
    <property type="match status" value="1"/>
</dbReference>
<dbReference type="PANTHER" id="PTHR43814:SF1">
    <property type="entry name" value="ARGININOSUCCINATE LYASE"/>
    <property type="match status" value="1"/>
</dbReference>